<dbReference type="InterPro" id="IPR022776">
    <property type="entry name" value="TRM13/UPF0224_CHHC_Znf_dom"/>
</dbReference>
<keyword evidence="2" id="KW-0863">Zinc-finger</keyword>
<dbReference type="GO" id="GO:0005654">
    <property type="term" value="C:nucleoplasm"/>
    <property type="evidence" value="ECO:0007669"/>
    <property type="project" value="TreeGrafter"/>
</dbReference>
<feature type="compositionally biased region" description="Polar residues" evidence="4">
    <location>
        <begin position="377"/>
        <end position="386"/>
    </location>
</feature>
<evidence type="ECO:0000256" key="2">
    <source>
        <dbReference type="ARBA" id="ARBA00022771"/>
    </source>
</evidence>
<organism evidence="6 7">
    <name type="scientific">Lymnaea stagnalis</name>
    <name type="common">Great pond snail</name>
    <name type="synonym">Helix stagnalis</name>
    <dbReference type="NCBI Taxonomy" id="6523"/>
    <lineage>
        <taxon>Eukaryota</taxon>
        <taxon>Metazoa</taxon>
        <taxon>Spiralia</taxon>
        <taxon>Lophotrochozoa</taxon>
        <taxon>Mollusca</taxon>
        <taxon>Gastropoda</taxon>
        <taxon>Heterobranchia</taxon>
        <taxon>Euthyneura</taxon>
        <taxon>Panpulmonata</taxon>
        <taxon>Hygrophila</taxon>
        <taxon>Lymnaeoidea</taxon>
        <taxon>Lymnaeidae</taxon>
        <taxon>Lymnaea</taxon>
    </lineage>
</organism>
<proteinExistence type="predicted"/>
<evidence type="ECO:0000259" key="5">
    <source>
        <dbReference type="PROSITE" id="PS51800"/>
    </source>
</evidence>
<keyword evidence="7" id="KW-1185">Reference proteome</keyword>
<feature type="domain" description="CHHC U11-48K-type" evidence="5">
    <location>
        <begin position="52"/>
        <end position="79"/>
    </location>
</feature>
<reference evidence="6 7" key="1">
    <citation type="submission" date="2024-04" db="EMBL/GenBank/DDBJ databases">
        <authorList>
            <consortium name="Genoscope - CEA"/>
            <person name="William W."/>
        </authorList>
    </citation>
    <scope>NUCLEOTIDE SEQUENCE [LARGE SCALE GENOMIC DNA]</scope>
</reference>
<dbReference type="GO" id="GO:0005829">
    <property type="term" value="C:cytosol"/>
    <property type="evidence" value="ECO:0007669"/>
    <property type="project" value="TreeGrafter"/>
</dbReference>
<dbReference type="PANTHER" id="PTHR21402:SF10">
    <property type="entry name" value="U11_U12 SMALL NUCLEAR RIBONUCLEOPROTEIN 48 KDA PROTEIN"/>
    <property type="match status" value="1"/>
</dbReference>
<feature type="compositionally biased region" description="Polar residues" evidence="4">
    <location>
        <begin position="250"/>
        <end position="259"/>
    </location>
</feature>
<protein>
    <recommendedName>
        <fullName evidence="5">CHHC U11-48K-type domain-containing protein</fullName>
    </recommendedName>
</protein>
<evidence type="ECO:0000313" key="7">
    <source>
        <dbReference type="Proteomes" id="UP001497497"/>
    </source>
</evidence>
<feature type="compositionally biased region" description="Basic and acidic residues" evidence="4">
    <location>
        <begin position="267"/>
        <end position="336"/>
    </location>
</feature>
<name>A0AAV2H5T3_LYMST</name>
<feature type="region of interest" description="Disordered" evidence="4">
    <location>
        <begin position="250"/>
        <end position="386"/>
    </location>
</feature>
<dbReference type="GO" id="GO:0008270">
    <property type="term" value="F:zinc ion binding"/>
    <property type="evidence" value="ECO:0007669"/>
    <property type="project" value="UniProtKB-KW"/>
</dbReference>
<dbReference type="GO" id="GO:0005689">
    <property type="term" value="C:U12-type spliceosomal complex"/>
    <property type="evidence" value="ECO:0007669"/>
    <property type="project" value="TreeGrafter"/>
</dbReference>
<sequence length="453" mass="53243">MSQEAISPELFIERQQFVESAKVFLETERNKLDKMLESLGFTMEQLLKSEKKQMCPYNEDHIIPEQSFKKHTEICKLLKAGYQKDELSALLQETDFAYEKAESILKIEIDEKVLNKVIWDHCIQNGQVYTGHRSMPVSHIDENIILTQEDRLALYKHVVKVSHEAGKVIPVDRDDELLTTDWGSLVKKGLLDEQNNKQYSSKLEQLAVLRDLKRRRQSYRAKNVHITKKSYTEIIREVISNQMEILVPESSSRQLTSLGGESEELPTPDKRHESRKDDSRDKDSRRDYRSRYRQDSKDYEWNRSSKRDRSRDRKRSRETSKERDRSNYRSRETCKSREKKRGQKDSYKDPGKNRIHRDDEGSTDQTMEFDEGKQTDCTDCNTSRSGTDANLLCEIKTEKFTDDNASYESTQLLKTSCSDSDSDDNYDKKSKHKKSKHKKKHGSKKSKKHKRKY</sequence>
<keyword evidence="3" id="KW-0862">Zinc</keyword>
<dbReference type="EMBL" id="CAXITT010000019">
    <property type="protein sequence ID" value="CAL1527570.1"/>
    <property type="molecule type" value="Genomic_DNA"/>
</dbReference>
<comment type="caution">
    <text evidence="6">The sequence shown here is derived from an EMBL/GenBank/DDBJ whole genome shotgun (WGS) entry which is preliminary data.</text>
</comment>
<evidence type="ECO:0000256" key="4">
    <source>
        <dbReference type="SAM" id="MobiDB-lite"/>
    </source>
</evidence>
<feature type="region of interest" description="Disordered" evidence="4">
    <location>
        <begin position="411"/>
        <end position="453"/>
    </location>
</feature>
<dbReference type="Pfam" id="PF05253">
    <property type="entry name" value="zf-U11-48K"/>
    <property type="match status" value="1"/>
</dbReference>
<feature type="compositionally biased region" description="Basic and acidic residues" evidence="4">
    <location>
        <begin position="343"/>
        <end position="360"/>
    </location>
</feature>
<dbReference type="PROSITE" id="PS51800">
    <property type="entry name" value="ZF_CHHC_U11_48K"/>
    <property type="match status" value="1"/>
</dbReference>
<evidence type="ECO:0000313" key="6">
    <source>
        <dbReference type="EMBL" id="CAL1527570.1"/>
    </source>
</evidence>
<keyword evidence="1" id="KW-0479">Metal-binding</keyword>
<feature type="compositionally biased region" description="Basic residues" evidence="4">
    <location>
        <begin position="429"/>
        <end position="453"/>
    </location>
</feature>
<evidence type="ECO:0000256" key="1">
    <source>
        <dbReference type="ARBA" id="ARBA00022723"/>
    </source>
</evidence>
<evidence type="ECO:0000256" key="3">
    <source>
        <dbReference type="ARBA" id="ARBA00022833"/>
    </source>
</evidence>
<dbReference type="InterPro" id="IPR051591">
    <property type="entry name" value="UPF0224_FAM112_RNA_Proc"/>
</dbReference>
<accession>A0AAV2H5T3</accession>
<gene>
    <name evidence="6" type="ORF">GSLYS_00001741001</name>
</gene>
<dbReference type="PANTHER" id="PTHR21402">
    <property type="entry name" value="GAMETOCYTE SPECIFIC FACTOR 1-RELATED"/>
    <property type="match status" value="1"/>
</dbReference>
<dbReference type="Proteomes" id="UP001497497">
    <property type="component" value="Unassembled WGS sequence"/>
</dbReference>
<dbReference type="AlphaFoldDB" id="A0AAV2H5T3"/>